<feature type="region of interest" description="Disordered" evidence="2">
    <location>
        <begin position="357"/>
        <end position="444"/>
    </location>
</feature>
<keyword evidence="1" id="KW-0863">Zinc-finger</keyword>
<feature type="compositionally biased region" description="Low complexity" evidence="2">
    <location>
        <begin position="416"/>
        <end position="444"/>
    </location>
</feature>
<evidence type="ECO:0000313" key="4">
    <source>
        <dbReference type="EMBL" id="EGG20164.1"/>
    </source>
</evidence>
<feature type="region of interest" description="Disordered" evidence="2">
    <location>
        <begin position="42"/>
        <end position="71"/>
    </location>
</feature>
<dbReference type="Proteomes" id="UP000007797">
    <property type="component" value="Unassembled WGS sequence"/>
</dbReference>
<feature type="compositionally biased region" description="Low complexity" evidence="2">
    <location>
        <begin position="512"/>
        <end position="546"/>
    </location>
</feature>
<evidence type="ECO:0000256" key="2">
    <source>
        <dbReference type="SAM" id="MobiDB-lite"/>
    </source>
</evidence>
<evidence type="ECO:0000256" key="1">
    <source>
        <dbReference type="PROSITE-ProRule" id="PRU00047"/>
    </source>
</evidence>
<dbReference type="GO" id="GO:0003676">
    <property type="term" value="F:nucleic acid binding"/>
    <property type="evidence" value="ECO:0007669"/>
    <property type="project" value="InterPro"/>
</dbReference>
<feature type="compositionally biased region" description="Pro residues" evidence="2">
    <location>
        <begin position="591"/>
        <end position="606"/>
    </location>
</feature>
<keyword evidence="1" id="KW-0862">Zinc</keyword>
<dbReference type="KEGG" id="dfa:DFA_07284"/>
<feature type="domain" description="CCHC-type" evidence="3">
    <location>
        <begin position="295"/>
        <end position="308"/>
    </location>
</feature>
<evidence type="ECO:0000259" key="3">
    <source>
        <dbReference type="PROSITE" id="PS50158"/>
    </source>
</evidence>
<organism evidence="4 5">
    <name type="scientific">Cavenderia fasciculata</name>
    <name type="common">Slime mold</name>
    <name type="synonym">Dictyostelium fasciculatum</name>
    <dbReference type="NCBI Taxonomy" id="261658"/>
    <lineage>
        <taxon>Eukaryota</taxon>
        <taxon>Amoebozoa</taxon>
        <taxon>Evosea</taxon>
        <taxon>Eumycetozoa</taxon>
        <taxon>Dictyostelia</taxon>
        <taxon>Acytosteliales</taxon>
        <taxon>Cavenderiaceae</taxon>
        <taxon>Cavenderia</taxon>
    </lineage>
</organism>
<accession>F4PW00</accession>
<feature type="compositionally biased region" description="Pro residues" evidence="2">
    <location>
        <begin position="627"/>
        <end position="636"/>
    </location>
</feature>
<feature type="compositionally biased region" description="Low complexity" evidence="2">
    <location>
        <begin position="562"/>
        <end position="587"/>
    </location>
</feature>
<dbReference type="InterPro" id="IPR001878">
    <property type="entry name" value="Znf_CCHC"/>
</dbReference>
<dbReference type="OrthoDB" id="21561at2759"/>
<feature type="compositionally biased region" description="Polar residues" evidence="2">
    <location>
        <begin position="390"/>
        <end position="407"/>
    </location>
</feature>
<name>F4PW00_CACFS</name>
<dbReference type="AlphaFoldDB" id="F4PW00"/>
<dbReference type="GeneID" id="14871855"/>
<feature type="region of interest" description="Disordered" evidence="2">
    <location>
        <begin position="199"/>
        <end position="232"/>
    </location>
</feature>
<dbReference type="GO" id="GO:0008270">
    <property type="term" value="F:zinc ion binding"/>
    <property type="evidence" value="ECO:0007669"/>
    <property type="project" value="UniProtKB-KW"/>
</dbReference>
<feature type="region of interest" description="Disordered" evidence="2">
    <location>
        <begin position="512"/>
        <end position="652"/>
    </location>
</feature>
<dbReference type="PROSITE" id="PS50158">
    <property type="entry name" value="ZF_CCHC"/>
    <property type="match status" value="1"/>
</dbReference>
<dbReference type="OMA" id="YPSHERI"/>
<dbReference type="STRING" id="1054147.F4PW00"/>
<keyword evidence="1" id="KW-0479">Metal-binding</keyword>
<gene>
    <name evidence="4" type="ORF">DFA_07284</name>
</gene>
<feature type="region of interest" description="Disordered" evidence="2">
    <location>
        <begin position="468"/>
        <end position="490"/>
    </location>
</feature>
<feature type="compositionally biased region" description="Basic and acidic residues" evidence="2">
    <location>
        <begin position="199"/>
        <end position="216"/>
    </location>
</feature>
<feature type="compositionally biased region" description="Acidic residues" evidence="2">
    <location>
        <begin position="643"/>
        <end position="652"/>
    </location>
</feature>
<dbReference type="RefSeq" id="XP_004367147.1">
    <property type="nucleotide sequence ID" value="XM_004367090.1"/>
</dbReference>
<proteinExistence type="predicted"/>
<protein>
    <recommendedName>
        <fullName evidence="3">CCHC-type domain-containing protein</fullName>
    </recommendedName>
</protein>
<sequence length="652" mass="76608">MGMKSFSLADRKLTSRIIINKYNNNNNTHYVILIEMMMTSNTESSSRSDNNNNNNSKYYNNNNNDNNNNSDNLEDEILIQRKKVRLYYDKKLGEVRVMNDDEEVVEEITENDINKIDESIFDHHQTKVNPVKQLYNLVIELQTTIIQLKRKLQSKNICFSDATPMFALNHSFLQEEKIKDLENFVSDYYRTYPSHERIATDKRKRDQSMGRYKKEDGEQDDDDDDDDQQDSKQHHNPLIFYYDDLFVQSRLGVPKLAHATTSIPYSFGKLPNYEKDRKCLVEDEDEKEKKFGGTCFNCSQTGHSVSECQYPVDHRRIRRNRRIFMEQKPLPAGRYFKASTAGDDSLNRLKERLDNLEEKMNSSSSSSSSNGNQEVKPRERERDQDDNETENGITDDTTPQPIKSVSTFDIIKKNPNRSSNTLSSSSNDGDDTNNNNNNNKNSNSRQLLKKYDHNSDFLPFPKELDEQVVDESPYSPSSNYSPPPQNVYHYNYLHGSSQHQQMVQHYIQQFVSHHNQPQQQHHQQQQQYSPHHQQQQHYQQHNLPAHLQPPPPPQHYRSQHGYPQQHDSPQQQHYSPQQQQHYSPQHHYSPHQPPPHVYQPLPPPHPQQHYQVSPPINYHQERQYYQAPPPPPPDQPPQHQEYYEMDIEDGEL</sequence>
<dbReference type="EMBL" id="GL883013">
    <property type="protein sequence ID" value="EGG20164.1"/>
    <property type="molecule type" value="Genomic_DNA"/>
</dbReference>
<keyword evidence="5" id="KW-1185">Reference proteome</keyword>
<feature type="compositionally biased region" description="Acidic residues" evidence="2">
    <location>
        <begin position="217"/>
        <end position="228"/>
    </location>
</feature>
<evidence type="ECO:0000313" key="5">
    <source>
        <dbReference type="Proteomes" id="UP000007797"/>
    </source>
</evidence>
<reference evidence="5" key="1">
    <citation type="journal article" date="2011" name="Genome Res.">
        <title>Phylogeny-wide analysis of social amoeba genomes highlights ancient origins for complex intercellular communication.</title>
        <authorList>
            <person name="Heidel A.J."/>
            <person name="Lawal H.M."/>
            <person name="Felder M."/>
            <person name="Schilde C."/>
            <person name="Helps N.R."/>
            <person name="Tunggal B."/>
            <person name="Rivero F."/>
            <person name="John U."/>
            <person name="Schleicher M."/>
            <person name="Eichinger L."/>
            <person name="Platzer M."/>
            <person name="Noegel A.A."/>
            <person name="Schaap P."/>
            <person name="Gloeckner G."/>
        </authorList>
    </citation>
    <scope>NUCLEOTIDE SEQUENCE [LARGE SCALE GENOMIC DNA]</scope>
    <source>
        <strain evidence="5">SH3</strain>
    </source>
</reference>